<dbReference type="GO" id="GO:0003676">
    <property type="term" value="F:nucleic acid binding"/>
    <property type="evidence" value="ECO:0007669"/>
    <property type="project" value="InterPro"/>
</dbReference>
<proteinExistence type="predicted"/>
<dbReference type="OrthoDB" id="9971063at2759"/>
<dbReference type="AlphaFoldDB" id="A0A8X7C892"/>
<evidence type="ECO:0000313" key="1">
    <source>
        <dbReference type="EMBL" id="GFY57468.1"/>
    </source>
</evidence>
<accession>A0A8X7C892</accession>
<evidence type="ECO:0000313" key="2">
    <source>
        <dbReference type="Proteomes" id="UP000886998"/>
    </source>
</evidence>
<keyword evidence="2" id="KW-1185">Reference proteome</keyword>
<name>A0A8X7C892_9ARAC</name>
<protein>
    <submittedName>
        <fullName evidence="1">Uncharacterized protein</fullName>
    </submittedName>
</protein>
<dbReference type="EMBL" id="BMAV01011524">
    <property type="protein sequence ID" value="GFY57468.1"/>
    <property type="molecule type" value="Genomic_DNA"/>
</dbReference>
<gene>
    <name evidence="1" type="ORF">TNIN_213051</name>
</gene>
<dbReference type="Gene3D" id="3.30.420.10">
    <property type="entry name" value="Ribonuclease H-like superfamily/Ribonuclease H"/>
    <property type="match status" value="1"/>
</dbReference>
<sequence length="69" mass="8043">MIESFLRPIVEKNPSLWFQQDGESAHTARQTMDLLREIFGERLILKNPDFPCPLRSPDLATTEFFYGDI</sequence>
<comment type="caution">
    <text evidence="1">The sequence shown here is derived from an EMBL/GenBank/DDBJ whole genome shotgun (WGS) entry which is preliminary data.</text>
</comment>
<dbReference type="Proteomes" id="UP000886998">
    <property type="component" value="Unassembled WGS sequence"/>
</dbReference>
<organism evidence="1 2">
    <name type="scientific">Trichonephila inaurata madagascariensis</name>
    <dbReference type="NCBI Taxonomy" id="2747483"/>
    <lineage>
        <taxon>Eukaryota</taxon>
        <taxon>Metazoa</taxon>
        <taxon>Ecdysozoa</taxon>
        <taxon>Arthropoda</taxon>
        <taxon>Chelicerata</taxon>
        <taxon>Arachnida</taxon>
        <taxon>Araneae</taxon>
        <taxon>Araneomorphae</taxon>
        <taxon>Entelegynae</taxon>
        <taxon>Araneoidea</taxon>
        <taxon>Nephilidae</taxon>
        <taxon>Trichonephila</taxon>
        <taxon>Trichonephila inaurata</taxon>
    </lineage>
</organism>
<reference evidence="1" key="1">
    <citation type="submission" date="2020-08" db="EMBL/GenBank/DDBJ databases">
        <title>Multicomponent nature underlies the extraordinary mechanical properties of spider dragline silk.</title>
        <authorList>
            <person name="Kono N."/>
            <person name="Nakamura H."/>
            <person name="Mori M."/>
            <person name="Yoshida Y."/>
            <person name="Ohtoshi R."/>
            <person name="Malay A.D."/>
            <person name="Moran D.A.P."/>
            <person name="Tomita M."/>
            <person name="Numata K."/>
            <person name="Arakawa K."/>
        </authorList>
    </citation>
    <scope>NUCLEOTIDE SEQUENCE</scope>
</reference>
<dbReference type="InterPro" id="IPR036397">
    <property type="entry name" value="RNaseH_sf"/>
</dbReference>